<dbReference type="InterPro" id="IPR054471">
    <property type="entry name" value="GPIID_WHD"/>
</dbReference>
<dbReference type="PROSITE" id="PS50088">
    <property type="entry name" value="ANK_REPEAT"/>
    <property type="match status" value="1"/>
</dbReference>
<keyword evidence="7" id="KW-1185">Reference proteome</keyword>
<dbReference type="STRING" id="490622.A0A395NLR1"/>
<evidence type="ECO:0000313" key="6">
    <source>
        <dbReference type="EMBL" id="RFU76861.1"/>
    </source>
</evidence>
<dbReference type="Pfam" id="PF12796">
    <property type="entry name" value="Ank_2"/>
    <property type="match status" value="1"/>
</dbReference>
<feature type="compositionally biased region" description="Low complexity" evidence="3">
    <location>
        <begin position="44"/>
        <end position="63"/>
    </location>
</feature>
<dbReference type="Gene3D" id="3.40.50.300">
    <property type="entry name" value="P-loop containing nucleotide triphosphate hydrolases"/>
    <property type="match status" value="1"/>
</dbReference>
<reference evidence="6 7" key="1">
    <citation type="journal article" date="2018" name="PLoS Pathog.">
        <title>Evolution of structural diversity of trichothecenes, a family of toxins produced by plant pathogenic and entomopathogenic fungi.</title>
        <authorList>
            <person name="Proctor R.H."/>
            <person name="McCormick S.P."/>
            <person name="Kim H.S."/>
            <person name="Cardoza R.E."/>
            <person name="Stanley A.M."/>
            <person name="Lindo L."/>
            <person name="Kelly A."/>
            <person name="Brown D.W."/>
            <person name="Lee T."/>
            <person name="Vaughan M.M."/>
            <person name="Alexander N.J."/>
            <person name="Busman M."/>
            <person name="Gutierrez S."/>
        </authorList>
    </citation>
    <scope>NUCLEOTIDE SEQUENCE [LARGE SCALE GENOMIC DNA]</scope>
    <source>
        <strain evidence="6 7">IBT 40837</strain>
    </source>
</reference>
<dbReference type="PANTHER" id="PTHR10039:SF16">
    <property type="entry name" value="GPI INOSITOL-DEACYLASE"/>
    <property type="match status" value="1"/>
</dbReference>
<accession>A0A395NLR1</accession>
<dbReference type="InterPro" id="IPR056884">
    <property type="entry name" value="NPHP3-like_N"/>
</dbReference>
<dbReference type="SUPFAM" id="SSF52540">
    <property type="entry name" value="P-loop containing nucleoside triphosphate hydrolases"/>
    <property type="match status" value="1"/>
</dbReference>
<evidence type="ECO:0000313" key="7">
    <source>
        <dbReference type="Proteomes" id="UP000266272"/>
    </source>
</evidence>
<evidence type="ECO:0000256" key="3">
    <source>
        <dbReference type="SAM" id="MobiDB-lite"/>
    </source>
</evidence>
<name>A0A395NLR1_TRIAR</name>
<evidence type="ECO:0000256" key="1">
    <source>
        <dbReference type="ARBA" id="ARBA00022737"/>
    </source>
</evidence>
<dbReference type="InterPro" id="IPR027417">
    <property type="entry name" value="P-loop_NTPase"/>
</dbReference>
<dbReference type="Proteomes" id="UP000266272">
    <property type="component" value="Unassembled WGS sequence"/>
</dbReference>
<organism evidence="6 7">
    <name type="scientific">Trichoderma arundinaceum</name>
    <dbReference type="NCBI Taxonomy" id="490622"/>
    <lineage>
        <taxon>Eukaryota</taxon>
        <taxon>Fungi</taxon>
        <taxon>Dikarya</taxon>
        <taxon>Ascomycota</taxon>
        <taxon>Pezizomycotina</taxon>
        <taxon>Sordariomycetes</taxon>
        <taxon>Hypocreomycetidae</taxon>
        <taxon>Hypocreales</taxon>
        <taxon>Hypocreaceae</taxon>
        <taxon>Trichoderma</taxon>
    </lineage>
</organism>
<proteinExistence type="predicted"/>
<feature type="region of interest" description="Disordered" evidence="3">
    <location>
        <begin position="1"/>
        <end position="64"/>
    </location>
</feature>
<dbReference type="InterPro" id="IPR036770">
    <property type="entry name" value="Ankyrin_rpt-contain_sf"/>
</dbReference>
<keyword evidence="2" id="KW-0040">ANK repeat</keyword>
<evidence type="ECO:0000259" key="5">
    <source>
        <dbReference type="Pfam" id="PF24883"/>
    </source>
</evidence>
<gene>
    <name evidence="6" type="ORF">TARUN_5354</name>
</gene>
<comment type="caution">
    <text evidence="6">The sequence shown here is derived from an EMBL/GenBank/DDBJ whole genome shotgun (WGS) entry which is preliminary data.</text>
</comment>
<evidence type="ECO:0000256" key="2">
    <source>
        <dbReference type="PROSITE-ProRule" id="PRU00023"/>
    </source>
</evidence>
<protein>
    <submittedName>
        <fullName evidence="6">Pfs, nacht and ankyrin domain</fullName>
    </submittedName>
</protein>
<feature type="compositionally biased region" description="Polar residues" evidence="3">
    <location>
        <begin position="20"/>
        <end position="43"/>
    </location>
</feature>
<dbReference type="EMBL" id="PXOA01000322">
    <property type="protein sequence ID" value="RFU76861.1"/>
    <property type="molecule type" value="Genomic_DNA"/>
</dbReference>
<dbReference type="SUPFAM" id="SSF48403">
    <property type="entry name" value="Ankyrin repeat"/>
    <property type="match status" value="1"/>
</dbReference>
<dbReference type="PROSITE" id="PS50297">
    <property type="entry name" value="ANK_REP_REGION"/>
    <property type="match status" value="1"/>
</dbReference>
<dbReference type="OrthoDB" id="7464126at2759"/>
<dbReference type="Pfam" id="PF24883">
    <property type="entry name" value="NPHP3_N"/>
    <property type="match status" value="1"/>
</dbReference>
<dbReference type="Gene3D" id="1.25.40.20">
    <property type="entry name" value="Ankyrin repeat-containing domain"/>
    <property type="match status" value="2"/>
</dbReference>
<dbReference type="InterPro" id="IPR002110">
    <property type="entry name" value="Ankyrin_rpt"/>
</dbReference>
<dbReference type="AlphaFoldDB" id="A0A395NLR1"/>
<evidence type="ECO:0000259" key="4">
    <source>
        <dbReference type="Pfam" id="PF22939"/>
    </source>
</evidence>
<sequence length="1199" mass="135045">MKERLKKFVKFSGRSPGGSPLTTANPSSISVQSNASRHTPSDLQPSASRSSTSSSSPQPFASTIPLAIEGSPTTIATTATTAVPAIVVEQPAPPNLWDEVFCKVNDETQKWIRGHGLNSLEHAKPEDHIRELTDLVRNIKLADEKDVPLKIEIGNQKIIVREYVADVVAFLTMAGDVAMTFAPPQASAPWAAAKAVMKIPVKQIEQMAALAGTIQLFTRIVRRGQVYECLYNEATADKEVVSNLYDALRELYTAAIELLARSDVLFGRGMVKQTLNAVLRPEQASGFISDLMKKEQKVSLEAQICEASRNTRAGMKRDEKIEGLLTRLNELSLPLTRVDERVAKLMEAVDKDRFERLMDFISSEKFGKGHSSIRDTRTENTGDWLIDDEDFRDWQAITSSSTLLCLKGTVGTGKTYLTSRVIDHVKKALETSPHDEGFAFFYCNRSGPAMQDPLIALRSLVRQLSYKACDYDHIQSSVIQRCDLAKKEGRDLSYRDCTELILESLNLYSKTTIILDALDESDITTYNLAETLIDLMEKATRPVKVFISSRPDREYLEAFEARSTITVDSSNQKGDIEKFLDKELYSTTFFKKRQAKIQDKIQETFRSQKGGMFRWVYLQVKSLQKCVSDDAVQKWAKTIPRDLMEAYDRLWDSIKEAHDEHDMALAERAIKWVLCSIRPLKSGILLEAIRYTLEGDILIQKEKRSEQEILSLCQDLLTIDAERQVWMLPHASVAEYFELRDMVLETCDLFASKTLLSFLMTFESTVFTYERPYDGFESFEQYVAYAWFEHVRRYDEWLGSTEAADPDPELVNTLEHFLGTPEESSSHYRAWVGRLEFSSMKIELMPNNTPLFTICRYGFYNVLRHWWNKDKISEQKALMQSQNGYNCLALAARGGCLPICRYFVGVISPNKLAEDHSRAMEAAISGDYRDIISLLVEEANVDVNVCYRRSVYTAVQYAARDHPDILQWLVDQGWVDVNREGGILYGNALIAAASYGATKSVEILLKAGADVNAAVECGDDESALAVAAEHAYSEIMQLLLDSGADPNLPLRSRRYGSALEALVVGFRVDILEKTNEKTYEKTLELLLKAGADPAMVLDWGLHGSALAAAAFYGRTDALEKMVDAAGRDRAIECLRQSKCPDRRIMFSETEVDKWKQEIVEVVAYLSDKVGVDEETLYKIGLRDVEPEAEGLGHFISRYH</sequence>
<dbReference type="Pfam" id="PF22939">
    <property type="entry name" value="WHD_GPIID"/>
    <property type="match status" value="1"/>
</dbReference>
<dbReference type="PANTHER" id="PTHR10039">
    <property type="entry name" value="AMELOGENIN"/>
    <property type="match status" value="1"/>
</dbReference>
<keyword evidence="1" id="KW-0677">Repeat</keyword>
<feature type="domain" description="GPI inositol-deacylase winged helix" evidence="4">
    <location>
        <begin position="664"/>
        <end position="737"/>
    </location>
</feature>
<feature type="domain" description="Nephrocystin 3-like N-terminal" evidence="5">
    <location>
        <begin position="380"/>
        <end position="550"/>
    </location>
</feature>
<dbReference type="SMART" id="SM00248">
    <property type="entry name" value="ANK"/>
    <property type="match status" value="6"/>
</dbReference>
<feature type="repeat" description="ANK" evidence="2">
    <location>
        <begin position="1019"/>
        <end position="1051"/>
    </location>
</feature>